<dbReference type="RefSeq" id="WP_137088975.1">
    <property type="nucleotide sequence ID" value="NZ_CP028923.1"/>
</dbReference>
<dbReference type="InterPro" id="IPR027461">
    <property type="entry name" value="Carboxypeptidase_A_C_sf"/>
</dbReference>
<evidence type="ECO:0000259" key="7">
    <source>
        <dbReference type="Pfam" id="PF02016"/>
    </source>
</evidence>
<dbReference type="CDD" id="cd07025">
    <property type="entry name" value="Peptidase_S66"/>
    <property type="match status" value="1"/>
</dbReference>
<evidence type="ECO:0000256" key="1">
    <source>
        <dbReference type="ARBA" id="ARBA00010233"/>
    </source>
</evidence>
<dbReference type="EMBL" id="CP028923">
    <property type="protein sequence ID" value="QCK13380.1"/>
    <property type="molecule type" value="Genomic_DNA"/>
</dbReference>
<evidence type="ECO:0000256" key="6">
    <source>
        <dbReference type="PIRSR" id="PIRSR028757-1"/>
    </source>
</evidence>
<dbReference type="GO" id="GO:0006508">
    <property type="term" value="P:proteolysis"/>
    <property type="evidence" value="ECO:0007669"/>
    <property type="project" value="UniProtKB-KW"/>
</dbReference>
<dbReference type="Gene3D" id="3.50.30.60">
    <property type="entry name" value="LD-carboxypeptidase A C-terminal domain-like"/>
    <property type="match status" value="1"/>
</dbReference>
<dbReference type="PANTHER" id="PTHR30237">
    <property type="entry name" value="MURAMOYLTETRAPEPTIDE CARBOXYPEPTIDASE"/>
    <property type="match status" value="1"/>
</dbReference>
<evidence type="ECO:0000256" key="3">
    <source>
        <dbReference type="ARBA" id="ARBA00022670"/>
    </source>
</evidence>
<reference evidence="9 10" key="1">
    <citation type="submission" date="2018-04" db="EMBL/GenBank/DDBJ databases">
        <title>Complete genome uncultured novel isolate.</title>
        <authorList>
            <person name="Merlino G."/>
        </authorList>
    </citation>
    <scope>NUCLEOTIDE SEQUENCE [LARGE SCALE GENOMIC DNA]</scope>
    <source>
        <strain evidence="10">R1DC9</strain>
    </source>
</reference>
<dbReference type="InterPro" id="IPR003507">
    <property type="entry name" value="S66_fam"/>
</dbReference>
<organism evidence="9 10">
    <name type="scientific">Mangrovivirga cuniculi</name>
    <dbReference type="NCBI Taxonomy" id="2715131"/>
    <lineage>
        <taxon>Bacteria</taxon>
        <taxon>Pseudomonadati</taxon>
        <taxon>Bacteroidota</taxon>
        <taxon>Cytophagia</taxon>
        <taxon>Cytophagales</taxon>
        <taxon>Mangrovivirgaceae</taxon>
        <taxon>Mangrovivirga</taxon>
    </lineage>
</organism>
<evidence type="ECO:0000256" key="5">
    <source>
        <dbReference type="ARBA" id="ARBA00022825"/>
    </source>
</evidence>
<keyword evidence="10" id="KW-1185">Reference proteome</keyword>
<keyword evidence="5" id="KW-0720">Serine protease</keyword>
<dbReference type="SUPFAM" id="SSF141986">
    <property type="entry name" value="LD-carboxypeptidase A C-terminal domain-like"/>
    <property type="match status" value="1"/>
</dbReference>
<keyword evidence="2 9" id="KW-0121">Carboxypeptidase</keyword>
<dbReference type="InterPro" id="IPR029062">
    <property type="entry name" value="Class_I_gatase-like"/>
</dbReference>
<evidence type="ECO:0000256" key="2">
    <source>
        <dbReference type="ARBA" id="ARBA00022645"/>
    </source>
</evidence>
<dbReference type="KEGG" id="fpf:DCC35_00755"/>
<feature type="active site" description="Charge relay system" evidence="6">
    <location>
        <position position="274"/>
    </location>
</feature>
<dbReference type="GO" id="GO:0008236">
    <property type="term" value="F:serine-type peptidase activity"/>
    <property type="evidence" value="ECO:0007669"/>
    <property type="project" value="UniProtKB-KW"/>
</dbReference>
<dbReference type="PANTHER" id="PTHR30237:SF2">
    <property type="entry name" value="MUREIN TETRAPEPTIDE CARBOXYPEPTIDASE"/>
    <property type="match status" value="1"/>
</dbReference>
<name>A0A4D7JJ21_9BACT</name>
<dbReference type="GO" id="GO:0004180">
    <property type="term" value="F:carboxypeptidase activity"/>
    <property type="evidence" value="ECO:0007669"/>
    <property type="project" value="UniProtKB-KW"/>
</dbReference>
<evidence type="ECO:0000259" key="8">
    <source>
        <dbReference type="Pfam" id="PF17676"/>
    </source>
</evidence>
<dbReference type="InterPro" id="IPR040921">
    <property type="entry name" value="Peptidase_S66C"/>
</dbReference>
<dbReference type="InterPro" id="IPR040449">
    <property type="entry name" value="Peptidase_S66_N"/>
</dbReference>
<keyword evidence="4" id="KW-0378">Hydrolase</keyword>
<proteinExistence type="inferred from homology"/>
<evidence type="ECO:0000313" key="10">
    <source>
        <dbReference type="Proteomes" id="UP000298616"/>
    </source>
</evidence>
<evidence type="ECO:0000256" key="4">
    <source>
        <dbReference type="ARBA" id="ARBA00022801"/>
    </source>
</evidence>
<dbReference type="AlphaFoldDB" id="A0A4D7JJ21"/>
<dbReference type="OrthoDB" id="9807329at2"/>
<comment type="similarity">
    <text evidence="1">Belongs to the peptidase S66 family.</text>
</comment>
<protein>
    <submittedName>
        <fullName evidence="9">LD-carboxypeptidase</fullName>
    </submittedName>
</protein>
<dbReference type="Gene3D" id="3.40.50.10740">
    <property type="entry name" value="Class I glutamine amidotransferase-like"/>
    <property type="match status" value="1"/>
</dbReference>
<evidence type="ECO:0000313" key="9">
    <source>
        <dbReference type="EMBL" id="QCK13380.1"/>
    </source>
</evidence>
<feature type="domain" description="LD-carboxypeptidase N-terminal" evidence="7">
    <location>
        <begin position="13"/>
        <end position="127"/>
    </location>
</feature>
<dbReference type="Proteomes" id="UP000298616">
    <property type="component" value="Chromosome"/>
</dbReference>
<sequence length="302" mass="33807">MIIPEFLSPGDKVIIVATARAVDSTAVDHAVEILEQWGLKVLKGKNLLNKDFRFAGKDSARSEDLQYAISSPDIKAVFCVRGGYGTTRIVDNIDFKPLYKYPKWILGFSDITTLLLQLERLGVASAHSSMPALFKNKTSKEALNSIRLFLMEPEDYKLEWDQTSIDRVHNCDGSLIGGNLSMIANNIGTKSFPLTFKNKILFLEEVGEDLYRIDRSMVQLKRAGILSEISGLLVGGVTDVPYDEEPFGLEANEIILSHVSDYDFPVYFDVPFGHIDENHLIPCGLQSKIRADKEKVHLIVKK</sequence>
<feature type="domain" description="LD-carboxypeptidase C-terminal" evidence="8">
    <location>
        <begin position="173"/>
        <end position="288"/>
    </location>
</feature>
<dbReference type="InterPro" id="IPR027478">
    <property type="entry name" value="LdcA_N"/>
</dbReference>
<dbReference type="PIRSF" id="PIRSF028757">
    <property type="entry name" value="LD-carboxypeptidase"/>
    <property type="match status" value="1"/>
</dbReference>
<feature type="active site" description="Nucleophile" evidence="6">
    <location>
        <position position="109"/>
    </location>
</feature>
<dbReference type="Pfam" id="PF02016">
    <property type="entry name" value="Peptidase_S66"/>
    <property type="match status" value="1"/>
</dbReference>
<feature type="active site" description="Charge relay system" evidence="6">
    <location>
        <position position="204"/>
    </location>
</feature>
<keyword evidence="3" id="KW-0645">Protease</keyword>
<dbReference type="SUPFAM" id="SSF52317">
    <property type="entry name" value="Class I glutamine amidotransferase-like"/>
    <property type="match status" value="1"/>
</dbReference>
<gene>
    <name evidence="9" type="ORF">DCC35_00755</name>
</gene>
<accession>A0A4D7JJ21</accession>
<dbReference type="Pfam" id="PF17676">
    <property type="entry name" value="Peptidase_S66C"/>
    <property type="match status" value="1"/>
</dbReference>